<dbReference type="FunFam" id="4.10.1000.10:FF:000018">
    <property type="entry name" value="Zinc finger protein"/>
    <property type="match status" value="1"/>
</dbReference>
<keyword evidence="4 5" id="KW-0862">Zinc</keyword>
<dbReference type="SUPFAM" id="SSF90229">
    <property type="entry name" value="CCCH zinc finger"/>
    <property type="match status" value="1"/>
</dbReference>
<dbReference type="InterPro" id="IPR000571">
    <property type="entry name" value="Znf_CCCH"/>
</dbReference>
<dbReference type="Gene3D" id="4.10.1000.10">
    <property type="entry name" value="Zinc finger, CCCH-type"/>
    <property type="match status" value="1"/>
</dbReference>
<dbReference type="Proteomes" id="UP000887569">
    <property type="component" value="Unplaced"/>
</dbReference>
<feature type="domain" description="C3H1-type" evidence="6">
    <location>
        <begin position="290"/>
        <end position="318"/>
    </location>
</feature>
<keyword evidence="7" id="KW-1185">Reference proteome</keyword>
<dbReference type="WBParaSite" id="PgR106_g022_t05">
    <property type="protein sequence ID" value="PgR106_g022_t05"/>
    <property type="gene ID" value="PgR106_g022"/>
</dbReference>
<dbReference type="SMART" id="SM00356">
    <property type="entry name" value="ZnF_C3H1"/>
    <property type="match status" value="1"/>
</dbReference>
<evidence type="ECO:0000256" key="4">
    <source>
        <dbReference type="ARBA" id="ARBA00022833"/>
    </source>
</evidence>
<keyword evidence="3 5" id="KW-0863">Zinc-finger</keyword>
<evidence type="ECO:0000259" key="6">
    <source>
        <dbReference type="PROSITE" id="PS50103"/>
    </source>
</evidence>
<keyword evidence="2" id="KW-0677">Repeat</keyword>
<evidence type="ECO:0000256" key="3">
    <source>
        <dbReference type="ARBA" id="ARBA00022771"/>
    </source>
</evidence>
<evidence type="ECO:0000256" key="2">
    <source>
        <dbReference type="ARBA" id="ARBA00022737"/>
    </source>
</evidence>
<dbReference type="AlphaFoldDB" id="A0A915CA25"/>
<sequence>MADVQAEICGSLTAEIKDIKSNVNSVPSTGSSASINCVPPALNVKGTREKREEREEIEDFKQRQVRKQHTINENLLRRCIENVPLELAPKTIPQQPYEMPTTSTATFSLFNAELSSIPPPFTNQLPLTQTDAAYFVYHDDSMDENNYKMTSGELMHMLRSMAVDYCKANNIESLVDFESMDNASRLVLAELFRAVLSFHQANEADQRESMPALLSSQMSSAYQTNIYSGRREAAQESLYKLQNMKYNSDDKSNNDCGACGDQCRPTSSVDQQHSSILIPSRKPVGRLNAKYKTKLCNKFSTMGHCPYGERCQFIHAMPCYMTMEDSIEDNTLQTDQKIDESICDVGQNSLIFGASGDEEISTSHSSERLLPTFFDAPNPTPTEKSVWPYSLFDGGITNSF</sequence>
<protein>
    <submittedName>
        <fullName evidence="8">C3H1-type domain-containing protein</fullName>
    </submittedName>
</protein>
<dbReference type="InterPro" id="IPR036855">
    <property type="entry name" value="Znf_CCCH_sf"/>
</dbReference>
<name>A0A915CA25_PARUN</name>
<dbReference type="PROSITE" id="PS50103">
    <property type="entry name" value="ZF_C3H1"/>
    <property type="match status" value="1"/>
</dbReference>
<evidence type="ECO:0000256" key="1">
    <source>
        <dbReference type="ARBA" id="ARBA00022723"/>
    </source>
</evidence>
<evidence type="ECO:0000313" key="8">
    <source>
        <dbReference type="WBParaSite" id="PgR106_g022_t05"/>
    </source>
</evidence>
<evidence type="ECO:0000256" key="5">
    <source>
        <dbReference type="PROSITE-ProRule" id="PRU00723"/>
    </source>
</evidence>
<dbReference type="GO" id="GO:0008270">
    <property type="term" value="F:zinc ion binding"/>
    <property type="evidence" value="ECO:0007669"/>
    <property type="project" value="UniProtKB-KW"/>
</dbReference>
<dbReference type="Pfam" id="PF00642">
    <property type="entry name" value="zf-CCCH"/>
    <property type="match status" value="1"/>
</dbReference>
<keyword evidence="1 5" id="KW-0479">Metal-binding</keyword>
<feature type="zinc finger region" description="C3H1-type" evidence="5">
    <location>
        <begin position="290"/>
        <end position="318"/>
    </location>
</feature>
<evidence type="ECO:0000313" key="7">
    <source>
        <dbReference type="Proteomes" id="UP000887569"/>
    </source>
</evidence>
<dbReference type="GO" id="GO:0043186">
    <property type="term" value="C:P granule"/>
    <property type="evidence" value="ECO:0007669"/>
    <property type="project" value="UniProtKB-ARBA"/>
</dbReference>
<accession>A0A915CA25</accession>
<proteinExistence type="predicted"/>
<organism evidence="7 8">
    <name type="scientific">Parascaris univalens</name>
    <name type="common">Nematode worm</name>
    <dbReference type="NCBI Taxonomy" id="6257"/>
    <lineage>
        <taxon>Eukaryota</taxon>
        <taxon>Metazoa</taxon>
        <taxon>Ecdysozoa</taxon>
        <taxon>Nematoda</taxon>
        <taxon>Chromadorea</taxon>
        <taxon>Rhabditida</taxon>
        <taxon>Spirurina</taxon>
        <taxon>Ascaridomorpha</taxon>
        <taxon>Ascaridoidea</taxon>
        <taxon>Ascarididae</taxon>
        <taxon>Parascaris</taxon>
    </lineage>
</organism>
<reference evidence="8" key="1">
    <citation type="submission" date="2022-11" db="UniProtKB">
        <authorList>
            <consortium name="WormBaseParasite"/>
        </authorList>
    </citation>
    <scope>IDENTIFICATION</scope>
</reference>